<dbReference type="OrthoDB" id="10014624at2759"/>
<dbReference type="Pfam" id="PF02437">
    <property type="entry name" value="Ski_Sno_DHD"/>
    <property type="match status" value="1"/>
</dbReference>
<accession>A0A8J6K1Y7</accession>
<feature type="compositionally biased region" description="Low complexity" evidence="1">
    <location>
        <begin position="361"/>
        <end position="386"/>
    </location>
</feature>
<name>A0A8J6K1Y7_ELECQ</name>
<dbReference type="InterPro" id="IPR003380">
    <property type="entry name" value="SKI/SNO/DAC"/>
</dbReference>
<dbReference type="EMBL" id="WNTK01000011">
    <property type="protein sequence ID" value="KAG9476587.1"/>
    <property type="molecule type" value="Genomic_DNA"/>
</dbReference>
<sequence>MKVSPDSHYSAAAAEEGRAHSRIPGVSCTGGCTRTQQDALRLQASALSGSVTHTTTTSPSNAMGDLESGFEVVDGVRLGYLVIKGKQMFALSQVFTDLLKNIPRTTVHKRMDHLKVKKHHCDLEELRKLKAINSIAFHAAKCTLISREDVEALYTSCKTERVLKTKRRRISRPLSTKEHPSPDPYCSFWKENKVWLGLNESTIKPIKRKAFATGEPDLLPAADLPHFLSKYTGHSYPQIARSPCKTPGNYETPHIPGDCVAAFHSSLPYFRGVLCSKHPAYYYQPAIAQPKLDSSVTYRYKRKRSSADKDSSFHSNSSSSSSRRFFFLPKPYRSKATPLCLERIHLVNGFCAQHLQEGYSSDSESSSAANDSDFGSSLSSSSNSVSSDDEEEEEEEEGSLSDSSDLSSDEDSSSESDSSSVSSQVSVESIRFRRTSFSSPAHMTQANLLCQLPRSPSPNSGKTPHCEIKTESQDWSPGMYGAPFPHQTSGIHLPLSAFSCNAKKGDMTINCVTEGGSFSTSPKKNNALPPQQRINRESKQSTLSQCVQKNPTTPSSLHCTSATTTEKGDRLCKTPVDLPANSERNDNSGVNACTEDLSFMHNVKIKIEDCSGHEEYHSQHKLNYECNVAKDELDSDRCEEKPEGALVQAKQDSVCTDNKQQTTSGDTMTPSEENPPCTLDIHDKPEDGDYKYGAKVRKNYRTLVLGKRPMLQTTPCKPNLKSARSPRPPGKSEFYEGTLDGLTVTNRRKRLANNVASTVKRPFNFMANFPSPPSLIIGKDGDLVPAYSLNSTKDSYPPHKAHPIWKWQLGGSPVPLPPSHKFRTFQS</sequence>
<gene>
    <name evidence="3" type="ORF">GDO78_003236</name>
</gene>
<dbReference type="AlphaFoldDB" id="A0A8J6K1Y7"/>
<feature type="region of interest" description="Disordered" evidence="1">
    <location>
        <begin position="361"/>
        <end position="425"/>
    </location>
</feature>
<comment type="caution">
    <text evidence="3">The sequence shown here is derived from an EMBL/GenBank/DDBJ whole genome shotgun (WGS) entry which is preliminary data.</text>
</comment>
<dbReference type="PANTHER" id="PTHR23187:SF2">
    <property type="entry name" value="SKI_DACH DOMAIN-CONTAINING PROTEIN 1"/>
    <property type="match status" value="1"/>
</dbReference>
<dbReference type="Pfam" id="PF15223">
    <property type="entry name" value="EPOP"/>
    <property type="match status" value="1"/>
</dbReference>
<dbReference type="PANTHER" id="PTHR23187">
    <property type="entry name" value="FLJ44216 PROTEIN-RELATED"/>
    <property type="match status" value="1"/>
</dbReference>
<feature type="region of interest" description="Disordered" evidence="1">
    <location>
        <begin position="451"/>
        <end position="472"/>
    </location>
</feature>
<organism evidence="3 4">
    <name type="scientific">Eleutherodactylus coqui</name>
    <name type="common">Puerto Rican coqui</name>
    <dbReference type="NCBI Taxonomy" id="57060"/>
    <lineage>
        <taxon>Eukaryota</taxon>
        <taxon>Metazoa</taxon>
        <taxon>Chordata</taxon>
        <taxon>Craniata</taxon>
        <taxon>Vertebrata</taxon>
        <taxon>Euteleostomi</taxon>
        <taxon>Amphibia</taxon>
        <taxon>Batrachia</taxon>
        <taxon>Anura</taxon>
        <taxon>Neobatrachia</taxon>
        <taxon>Hyloidea</taxon>
        <taxon>Eleutherodactylidae</taxon>
        <taxon>Eleutherodactylinae</taxon>
        <taxon>Eleutherodactylus</taxon>
        <taxon>Eleutherodactylus</taxon>
    </lineage>
</organism>
<dbReference type="InterPro" id="IPR052119">
    <property type="entry name" value="ElonginBC-PRC2_ViralRestrict"/>
</dbReference>
<evidence type="ECO:0000313" key="3">
    <source>
        <dbReference type="EMBL" id="KAG9476587.1"/>
    </source>
</evidence>
<evidence type="ECO:0000256" key="1">
    <source>
        <dbReference type="SAM" id="MobiDB-lite"/>
    </source>
</evidence>
<feature type="compositionally biased region" description="Polar residues" evidence="1">
    <location>
        <begin position="650"/>
        <end position="672"/>
    </location>
</feature>
<feature type="compositionally biased region" description="Acidic residues" evidence="1">
    <location>
        <begin position="387"/>
        <end position="399"/>
    </location>
</feature>
<keyword evidence="4" id="KW-1185">Reference proteome</keyword>
<evidence type="ECO:0000313" key="4">
    <source>
        <dbReference type="Proteomes" id="UP000770717"/>
    </source>
</evidence>
<dbReference type="InterPro" id="IPR009061">
    <property type="entry name" value="DNA-bd_dom_put_sf"/>
</dbReference>
<dbReference type="CDD" id="cd21082">
    <property type="entry name" value="DHD_SKIDA1"/>
    <property type="match status" value="1"/>
</dbReference>
<dbReference type="SUPFAM" id="SSF46955">
    <property type="entry name" value="Putative DNA-binding domain"/>
    <property type="match status" value="1"/>
</dbReference>
<dbReference type="Proteomes" id="UP000770717">
    <property type="component" value="Unassembled WGS sequence"/>
</dbReference>
<feature type="region of interest" description="Disordered" evidence="1">
    <location>
        <begin position="649"/>
        <end position="685"/>
    </location>
</feature>
<feature type="domain" description="SKI/SNO/DAC" evidence="2">
    <location>
        <begin position="72"/>
        <end position="158"/>
    </location>
</feature>
<feature type="region of interest" description="Disordered" evidence="1">
    <location>
        <begin position="711"/>
        <end position="733"/>
    </location>
</feature>
<proteinExistence type="predicted"/>
<dbReference type="InterPro" id="IPR027971">
    <property type="entry name" value="EPOP"/>
</dbReference>
<dbReference type="InterPro" id="IPR037000">
    <property type="entry name" value="Ski_DNA-bd_sf"/>
</dbReference>
<evidence type="ECO:0000259" key="2">
    <source>
        <dbReference type="Pfam" id="PF02437"/>
    </source>
</evidence>
<reference evidence="3" key="1">
    <citation type="thesis" date="2020" institute="ProQuest LLC" country="789 East Eisenhower Parkway, Ann Arbor, MI, USA">
        <title>Comparative Genomics and Chromosome Evolution.</title>
        <authorList>
            <person name="Mudd A.B."/>
        </authorList>
    </citation>
    <scope>NUCLEOTIDE SEQUENCE</scope>
    <source>
        <strain evidence="3">HN-11 Male</strain>
        <tissue evidence="3">Kidney and liver</tissue>
    </source>
</reference>
<protein>
    <recommendedName>
        <fullName evidence="2">SKI/SNO/DAC domain-containing protein</fullName>
    </recommendedName>
</protein>
<feature type="compositionally biased region" description="Low complexity" evidence="1">
    <location>
        <begin position="415"/>
        <end position="425"/>
    </location>
</feature>
<dbReference type="Gene3D" id="3.10.260.20">
    <property type="entry name" value="Ski"/>
    <property type="match status" value="1"/>
</dbReference>